<evidence type="ECO:0000313" key="3">
    <source>
        <dbReference type="Proteomes" id="UP000001312"/>
    </source>
</evidence>
<sequence length="153" mass="16915">MGSEVLADRDGGGDENDRDDKGDQGDHKDGNGAEEEEKEVLGDDKDHKDHEVEEVEEVKPASPMTAEQKIMSPKIPDRTYQLATAKDVYFIFAILDSMKAVLSEKSTKPGAFHNAGKTKPSKFTQNRGQGYTMPRKDDDSVLRDLFAMHVVCG</sequence>
<feature type="region of interest" description="Disordered" evidence="1">
    <location>
        <begin position="110"/>
        <end position="136"/>
    </location>
</feature>
<name>A7E9V2_SCLS1</name>
<feature type="compositionally biased region" description="Basic and acidic residues" evidence="1">
    <location>
        <begin position="1"/>
        <end position="12"/>
    </location>
</feature>
<evidence type="ECO:0000313" key="2">
    <source>
        <dbReference type="EMBL" id="EDN97154.1"/>
    </source>
</evidence>
<evidence type="ECO:0000256" key="1">
    <source>
        <dbReference type="SAM" id="MobiDB-lite"/>
    </source>
</evidence>
<feature type="region of interest" description="Disordered" evidence="1">
    <location>
        <begin position="1"/>
        <end position="75"/>
    </location>
</feature>
<dbReference type="AlphaFoldDB" id="A7E9V2"/>
<feature type="compositionally biased region" description="Basic and acidic residues" evidence="1">
    <location>
        <begin position="39"/>
        <end position="51"/>
    </location>
</feature>
<accession>A7E9V2</accession>
<dbReference type="HOGENOM" id="CLU_1714393_0_0_1"/>
<dbReference type="KEGG" id="ssl:SS1G_02082"/>
<dbReference type="Proteomes" id="UP000001312">
    <property type="component" value="Unassembled WGS sequence"/>
</dbReference>
<protein>
    <submittedName>
        <fullName evidence="2">Uncharacterized protein</fullName>
    </submittedName>
</protein>
<dbReference type="InParanoid" id="A7E9V2"/>
<dbReference type="GeneID" id="5493528"/>
<gene>
    <name evidence="2" type="ORF">SS1G_02082</name>
</gene>
<organism evidence="2 3">
    <name type="scientific">Sclerotinia sclerotiorum (strain ATCC 18683 / 1980 / Ss-1)</name>
    <name type="common">White mold</name>
    <name type="synonym">Whetzelinia sclerotiorum</name>
    <dbReference type="NCBI Taxonomy" id="665079"/>
    <lineage>
        <taxon>Eukaryota</taxon>
        <taxon>Fungi</taxon>
        <taxon>Dikarya</taxon>
        <taxon>Ascomycota</taxon>
        <taxon>Pezizomycotina</taxon>
        <taxon>Leotiomycetes</taxon>
        <taxon>Helotiales</taxon>
        <taxon>Sclerotiniaceae</taxon>
        <taxon>Sclerotinia</taxon>
    </lineage>
</organism>
<keyword evidence="3" id="KW-1185">Reference proteome</keyword>
<dbReference type="EMBL" id="CH476622">
    <property type="protein sequence ID" value="EDN97154.1"/>
    <property type="molecule type" value="Genomic_DNA"/>
</dbReference>
<proteinExistence type="predicted"/>
<reference evidence="3" key="1">
    <citation type="journal article" date="2011" name="PLoS Genet.">
        <title>Genomic analysis of the necrotrophic fungal pathogens Sclerotinia sclerotiorum and Botrytis cinerea.</title>
        <authorList>
            <person name="Amselem J."/>
            <person name="Cuomo C.A."/>
            <person name="van Kan J.A."/>
            <person name="Viaud M."/>
            <person name="Benito E.P."/>
            <person name="Couloux A."/>
            <person name="Coutinho P.M."/>
            <person name="de Vries R.P."/>
            <person name="Dyer P.S."/>
            <person name="Fillinger S."/>
            <person name="Fournier E."/>
            <person name="Gout L."/>
            <person name="Hahn M."/>
            <person name="Kohn L."/>
            <person name="Lapalu N."/>
            <person name="Plummer K.M."/>
            <person name="Pradier J.M."/>
            <person name="Quevillon E."/>
            <person name="Sharon A."/>
            <person name="Simon A."/>
            <person name="ten Have A."/>
            <person name="Tudzynski B."/>
            <person name="Tudzynski P."/>
            <person name="Wincker P."/>
            <person name="Andrew M."/>
            <person name="Anthouard V."/>
            <person name="Beever R.E."/>
            <person name="Beffa R."/>
            <person name="Benoit I."/>
            <person name="Bouzid O."/>
            <person name="Brault B."/>
            <person name="Chen Z."/>
            <person name="Choquer M."/>
            <person name="Collemare J."/>
            <person name="Cotton P."/>
            <person name="Danchin E.G."/>
            <person name="Da Silva C."/>
            <person name="Gautier A."/>
            <person name="Giraud C."/>
            <person name="Giraud T."/>
            <person name="Gonzalez C."/>
            <person name="Grossetete S."/>
            <person name="Guldener U."/>
            <person name="Henrissat B."/>
            <person name="Howlett B.J."/>
            <person name="Kodira C."/>
            <person name="Kretschmer M."/>
            <person name="Lappartient A."/>
            <person name="Leroch M."/>
            <person name="Levis C."/>
            <person name="Mauceli E."/>
            <person name="Neuveglise C."/>
            <person name="Oeser B."/>
            <person name="Pearson M."/>
            <person name="Poulain J."/>
            <person name="Poussereau N."/>
            <person name="Quesneville H."/>
            <person name="Rascle C."/>
            <person name="Schumacher J."/>
            <person name="Segurens B."/>
            <person name="Sexton A."/>
            <person name="Silva E."/>
            <person name="Sirven C."/>
            <person name="Soanes D.M."/>
            <person name="Talbot N.J."/>
            <person name="Templeton M."/>
            <person name="Yandava C."/>
            <person name="Yarden O."/>
            <person name="Zeng Q."/>
            <person name="Rollins J.A."/>
            <person name="Lebrun M.H."/>
            <person name="Dickman M."/>
        </authorList>
    </citation>
    <scope>NUCLEOTIDE SEQUENCE [LARGE SCALE GENOMIC DNA]</scope>
    <source>
        <strain evidence="3">ATCC 18683 / 1980 / Ss-1</strain>
    </source>
</reference>
<feature type="compositionally biased region" description="Basic and acidic residues" evidence="1">
    <location>
        <begin position="18"/>
        <end position="31"/>
    </location>
</feature>
<dbReference type="RefSeq" id="XP_001597886.1">
    <property type="nucleotide sequence ID" value="XM_001597836.1"/>
</dbReference>